<dbReference type="EMBL" id="BSPO01000003">
    <property type="protein sequence ID" value="GLS84592.1"/>
    <property type="molecule type" value="Genomic_DNA"/>
</dbReference>
<feature type="chain" id="PRO_5041227884" evidence="1">
    <location>
        <begin position="25"/>
        <end position="631"/>
    </location>
</feature>
<accession>A0AA37TN59</accession>
<organism evidence="2 3">
    <name type="scientific">Paraferrimonas haliotis</name>
    <dbReference type="NCBI Taxonomy" id="2013866"/>
    <lineage>
        <taxon>Bacteria</taxon>
        <taxon>Pseudomonadati</taxon>
        <taxon>Pseudomonadota</taxon>
        <taxon>Gammaproteobacteria</taxon>
        <taxon>Alteromonadales</taxon>
        <taxon>Ferrimonadaceae</taxon>
        <taxon>Paraferrimonas</taxon>
    </lineage>
</organism>
<keyword evidence="1" id="KW-0732">Signal</keyword>
<proteinExistence type="predicted"/>
<name>A0AA37TN59_9GAMM</name>
<evidence type="ECO:0000313" key="2">
    <source>
        <dbReference type="EMBL" id="GLS84592.1"/>
    </source>
</evidence>
<sequence length="631" mass="71704">MIKSFIKTCLLGLLACTSMSFAQAQELQGFGSKFNGSTSHISFADWKAQGDVTIKIWLGELDKNEQGQYVWTHVLADSNSSQSVRLDANSIQVQFANQYIGIYQSFDFANTYYVELHVSDGRLTVTDGKGTASVADSSIQPSSMHFDVMYSRGEVYSAGILQALSLIDDANSTNTVNYRAQGFENLLPDTGTNFSLTDVEHIVPDEPPVDPCEENPDDCLPPVDPCEEDPDSCLPPENPCDDNDNWCLPGYDLDMSNAPVQSQADWDYEFNKQYPNTRPVMNITVGNDTGRFAWEAPIWLKAYVTMATTYQDTKYIDWAIELIDHMFNYTDEEREKRGEINVAGDKYWQAPRYYTNNPGTPVPGWRRHFPRDGIDWRVEALTDGRALVGVMYVVDYIKENGLSQYDDKANEYMQKAKRIIDSHDSSYSETRQPGIAGSYYYPNDTDKYGDDGLYSRPLPFNHNFAMAFPQLVMDKWSGESNYHTRVTNLWTFYADKMEYQSNGTCTWRYQYHVSDPNTKTEDLNHGDLDIEFAVKAFREGITGDEDLMQCITKSFTTVMYDGNGTYTDLIDGKGGSASSEHNTNTGWNWVELHQFDPRVANDVLTTLDRHANKTTWFGEYLAWANMLRLTK</sequence>
<protein>
    <submittedName>
        <fullName evidence="2">Uncharacterized protein</fullName>
    </submittedName>
</protein>
<reference evidence="2 3" key="1">
    <citation type="journal article" date="2014" name="Int. J. Syst. Evol. Microbiol.">
        <title>Complete genome sequence of Corynebacterium casei LMG S-19264T (=DSM 44701T), isolated from a smear-ripened cheese.</title>
        <authorList>
            <consortium name="US DOE Joint Genome Institute (JGI-PGF)"/>
            <person name="Walter F."/>
            <person name="Albersmeier A."/>
            <person name="Kalinowski J."/>
            <person name="Ruckert C."/>
        </authorList>
    </citation>
    <scope>NUCLEOTIDE SEQUENCE [LARGE SCALE GENOMIC DNA]</scope>
    <source>
        <strain evidence="2 3">NBRC 112785</strain>
    </source>
</reference>
<evidence type="ECO:0000313" key="3">
    <source>
        <dbReference type="Proteomes" id="UP001157439"/>
    </source>
</evidence>
<gene>
    <name evidence="2" type="ORF">GCM10007894_25690</name>
</gene>
<dbReference type="AlphaFoldDB" id="A0AA37TN59"/>
<feature type="signal peptide" evidence="1">
    <location>
        <begin position="1"/>
        <end position="24"/>
    </location>
</feature>
<dbReference type="RefSeq" id="WP_095499061.1">
    <property type="nucleotide sequence ID" value="NZ_BSPO01000003.1"/>
</dbReference>
<comment type="caution">
    <text evidence="2">The sequence shown here is derived from an EMBL/GenBank/DDBJ whole genome shotgun (WGS) entry which is preliminary data.</text>
</comment>
<evidence type="ECO:0000256" key="1">
    <source>
        <dbReference type="SAM" id="SignalP"/>
    </source>
</evidence>
<keyword evidence="3" id="KW-1185">Reference proteome</keyword>
<dbReference type="Proteomes" id="UP001157439">
    <property type="component" value="Unassembled WGS sequence"/>
</dbReference>